<dbReference type="AlphaFoldDB" id="A0A494ZXN1"/>
<dbReference type="InterPro" id="IPR007820">
    <property type="entry name" value="AbrB_fam"/>
</dbReference>
<feature type="transmembrane region" description="Helical" evidence="1">
    <location>
        <begin position="264"/>
        <end position="284"/>
    </location>
</feature>
<feature type="transmembrane region" description="Helical" evidence="1">
    <location>
        <begin position="181"/>
        <end position="202"/>
    </location>
</feature>
<feature type="transmembrane region" description="Helical" evidence="1">
    <location>
        <begin position="85"/>
        <end position="106"/>
    </location>
</feature>
<dbReference type="PANTHER" id="PTHR38457">
    <property type="entry name" value="REGULATOR ABRB-RELATED"/>
    <property type="match status" value="1"/>
</dbReference>
<keyword evidence="1" id="KW-0472">Membrane</keyword>
<evidence type="ECO:0000313" key="3">
    <source>
        <dbReference type="Proteomes" id="UP000269301"/>
    </source>
</evidence>
<feature type="transmembrane region" description="Helical" evidence="1">
    <location>
        <begin position="290"/>
        <end position="314"/>
    </location>
</feature>
<keyword evidence="1" id="KW-0812">Transmembrane</keyword>
<protein>
    <submittedName>
        <fullName evidence="2">AbrB family transcriptional regulator</fullName>
    </submittedName>
</protein>
<sequence>MDWKSYLRLGETLLIAFIGGFTFNLLHFPLAYVLGALTFISLWQGFTKRTIMLPISIKNAGFIVLGIYFGLYFTKETFQTILPYLLPYLLMTTILIVVSVLLAVLVSRYINVDEVTSVFASIPGGLSEMAIASESLKANSSLVVIFQTIRLITVLFTIPPFMTFLFNSQEMVVQVEETTEIALGISWNYLWFVLPVIAALFIKDRIPAGIIIGALGVTALLNISPVELAEVPSVFMNGAQILVGAGLGKNILFRDIKLGGKYTVIYFGLSVTIIVLALGLGILLANITSLSYTTAILGIAPGGFFEMVLTSYSIGGDPAVVSAFQLLRILLIVTAVPPILKWWFRRRVRGA</sequence>
<dbReference type="OrthoDB" id="5460360at2"/>
<proteinExistence type="predicted"/>
<name>A0A494ZXN1_9BACI</name>
<dbReference type="GO" id="GO:0010468">
    <property type="term" value="P:regulation of gene expression"/>
    <property type="evidence" value="ECO:0007669"/>
    <property type="project" value="InterPro"/>
</dbReference>
<keyword evidence="1" id="KW-1133">Transmembrane helix</keyword>
<feature type="transmembrane region" description="Helical" evidence="1">
    <location>
        <begin position="12"/>
        <end position="43"/>
    </location>
</feature>
<feature type="transmembrane region" description="Helical" evidence="1">
    <location>
        <begin position="209"/>
        <end position="228"/>
    </location>
</feature>
<accession>A0A494ZXN1</accession>
<dbReference type="InterPro" id="IPR017516">
    <property type="entry name" value="AbrB_dup"/>
</dbReference>
<dbReference type="NCBIfam" id="TIGR03082">
    <property type="entry name" value="Gneg_AbrB_dup"/>
    <property type="match status" value="1"/>
</dbReference>
<dbReference type="GO" id="GO:0016020">
    <property type="term" value="C:membrane"/>
    <property type="evidence" value="ECO:0007669"/>
    <property type="project" value="InterPro"/>
</dbReference>
<reference evidence="2 3" key="1">
    <citation type="journal article" date="2016" name="Int. J. Syst. Evol. Microbiol.">
        <title>Oceanobacillus halophilus sp. nov., a novel moderately halophilic bacterium from a hypersaline lake.</title>
        <authorList>
            <person name="Amoozegar M.A."/>
            <person name="Bagheri M."/>
            <person name="Makhdoumi A."/>
            <person name="Nikou M.M."/>
            <person name="Fazeli S.A.S."/>
            <person name="Schumann P."/>
            <person name="Sproer C."/>
            <person name="Sanchez-Porro C."/>
            <person name="Ventosa A."/>
        </authorList>
    </citation>
    <scope>NUCLEOTIDE SEQUENCE [LARGE SCALE GENOMIC DNA]</scope>
    <source>
        <strain evidence="2 3">DSM 23996</strain>
    </source>
</reference>
<feature type="transmembrane region" description="Helical" evidence="1">
    <location>
        <begin position="234"/>
        <end position="252"/>
    </location>
</feature>
<dbReference type="PANTHER" id="PTHR38457:SF1">
    <property type="entry name" value="REGULATOR ABRB-RELATED"/>
    <property type="match status" value="1"/>
</dbReference>
<keyword evidence="3" id="KW-1185">Reference proteome</keyword>
<feature type="transmembrane region" description="Helical" evidence="1">
    <location>
        <begin position="142"/>
        <end position="161"/>
    </location>
</feature>
<feature type="transmembrane region" description="Helical" evidence="1">
    <location>
        <begin position="55"/>
        <end position="73"/>
    </location>
</feature>
<evidence type="ECO:0000313" key="2">
    <source>
        <dbReference type="EMBL" id="RKQ31503.1"/>
    </source>
</evidence>
<dbReference type="Pfam" id="PF05145">
    <property type="entry name" value="AbrB"/>
    <property type="match status" value="1"/>
</dbReference>
<comment type="caution">
    <text evidence="2">The sequence shown here is derived from an EMBL/GenBank/DDBJ whole genome shotgun (WGS) entry which is preliminary data.</text>
</comment>
<dbReference type="RefSeq" id="WP_121204934.1">
    <property type="nucleotide sequence ID" value="NZ_RBZP01000012.1"/>
</dbReference>
<dbReference type="PIRSF" id="PIRSF038991">
    <property type="entry name" value="Protein_AbrB"/>
    <property type="match status" value="1"/>
</dbReference>
<dbReference type="Proteomes" id="UP000269301">
    <property type="component" value="Unassembled WGS sequence"/>
</dbReference>
<feature type="transmembrane region" description="Helical" evidence="1">
    <location>
        <begin position="326"/>
        <end position="344"/>
    </location>
</feature>
<evidence type="ECO:0000256" key="1">
    <source>
        <dbReference type="SAM" id="Phobius"/>
    </source>
</evidence>
<dbReference type="EMBL" id="RBZP01000012">
    <property type="protein sequence ID" value="RKQ31503.1"/>
    <property type="molecule type" value="Genomic_DNA"/>
</dbReference>
<gene>
    <name evidence="2" type="ORF">D8M06_13500</name>
</gene>
<organism evidence="2 3">
    <name type="scientific">Oceanobacillus halophilus</name>
    <dbReference type="NCBI Taxonomy" id="930130"/>
    <lineage>
        <taxon>Bacteria</taxon>
        <taxon>Bacillati</taxon>
        <taxon>Bacillota</taxon>
        <taxon>Bacilli</taxon>
        <taxon>Bacillales</taxon>
        <taxon>Bacillaceae</taxon>
        <taxon>Oceanobacillus</taxon>
    </lineage>
</organism>